<dbReference type="EMBL" id="JAPYYP010000003">
    <property type="protein sequence ID" value="MDA5107481.1"/>
    <property type="molecule type" value="Genomic_DNA"/>
</dbReference>
<keyword evidence="2" id="KW-0805">Transcription regulation</keyword>
<dbReference type="Proteomes" id="UP001151071">
    <property type="component" value="Unassembled WGS sequence"/>
</dbReference>
<dbReference type="InterPro" id="IPR014284">
    <property type="entry name" value="RNA_pol_sigma-70_dom"/>
</dbReference>
<dbReference type="InterPro" id="IPR013249">
    <property type="entry name" value="RNA_pol_sigma70_r4_t2"/>
</dbReference>
<dbReference type="RefSeq" id="WP_029098306.1">
    <property type="nucleotide sequence ID" value="NZ_JAPYYP010000003.1"/>
</dbReference>
<comment type="similarity">
    <text evidence="1">Belongs to the sigma-70 factor family. ECF subfamily.</text>
</comment>
<accession>A0A9X3TN10</accession>
<keyword evidence="3" id="KW-0731">Sigma factor</keyword>
<comment type="caution">
    <text evidence="8">The sequence shown here is derived from an EMBL/GenBank/DDBJ whole genome shotgun (WGS) entry which is preliminary data.</text>
</comment>
<evidence type="ECO:0000259" key="6">
    <source>
        <dbReference type="Pfam" id="PF04542"/>
    </source>
</evidence>
<gene>
    <name evidence="8" type="ORF">O3V59_03835</name>
</gene>
<keyword evidence="4" id="KW-0238">DNA-binding</keyword>
<organism evidence="8 9">
    <name type="scientific">Brevibacillus thermoruber</name>
    <dbReference type="NCBI Taxonomy" id="33942"/>
    <lineage>
        <taxon>Bacteria</taxon>
        <taxon>Bacillati</taxon>
        <taxon>Bacillota</taxon>
        <taxon>Bacilli</taxon>
        <taxon>Bacillales</taxon>
        <taxon>Paenibacillaceae</taxon>
        <taxon>Brevibacillus</taxon>
    </lineage>
</organism>
<dbReference type="Pfam" id="PF04542">
    <property type="entry name" value="Sigma70_r2"/>
    <property type="match status" value="1"/>
</dbReference>
<dbReference type="SUPFAM" id="SSF88946">
    <property type="entry name" value="Sigma2 domain of RNA polymerase sigma factors"/>
    <property type="match status" value="1"/>
</dbReference>
<dbReference type="InterPro" id="IPR007627">
    <property type="entry name" value="RNA_pol_sigma70_r2"/>
</dbReference>
<reference evidence="8" key="1">
    <citation type="submission" date="2022-12" db="EMBL/GenBank/DDBJ databases">
        <title>Draft genome sequence of the thermophilic strain Brevibacillus thermoruber HT42, isolated from Los Humeros, Puebla, Mexico, with biotechnological potential.</title>
        <authorList>
            <person name="Lara Sanchez J."/>
            <person name="Solis Palacios R."/>
            <person name="Bustos Baena A.S."/>
            <person name="Ruz Baez A.E."/>
            <person name="Espinosa Luna G."/>
            <person name="Oliart Ros R.M."/>
        </authorList>
    </citation>
    <scope>NUCLEOTIDE SEQUENCE</scope>
    <source>
        <strain evidence="8">HT42</strain>
    </source>
</reference>
<dbReference type="InterPro" id="IPR013325">
    <property type="entry name" value="RNA_pol_sigma_r2"/>
</dbReference>
<evidence type="ECO:0000313" key="8">
    <source>
        <dbReference type="EMBL" id="MDA5107481.1"/>
    </source>
</evidence>
<dbReference type="InterPro" id="IPR039425">
    <property type="entry name" value="RNA_pol_sigma-70-like"/>
</dbReference>
<name>A0A9X3TN10_9BACL</name>
<keyword evidence="9" id="KW-1185">Reference proteome</keyword>
<evidence type="ECO:0000259" key="7">
    <source>
        <dbReference type="Pfam" id="PF08281"/>
    </source>
</evidence>
<dbReference type="Pfam" id="PF08281">
    <property type="entry name" value="Sigma70_r4_2"/>
    <property type="match status" value="1"/>
</dbReference>
<dbReference type="NCBIfam" id="TIGR02950">
    <property type="entry name" value="SigM_subfam"/>
    <property type="match status" value="1"/>
</dbReference>
<dbReference type="GO" id="GO:0016987">
    <property type="term" value="F:sigma factor activity"/>
    <property type="evidence" value="ECO:0007669"/>
    <property type="project" value="UniProtKB-KW"/>
</dbReference>
<proteinExistence type="inferred from homology"/>
<protein>
    <submittedName>
        <fullName evidence="8">Sigma-70 family RNA polymerase sigma factor</fullName>
    </submittedName>
</protein>
<evidence type="ECO:0000256" key="3">
    <source>
        <dbReference type="ARBA" id="ARBA00023082"/>
    </source>
</evidence>
<dbReference type="AlphaFoldDB" id="A0A9X3TN10"/>
<sequence length="171" mass="20347">MEKVGLEDVYRLYVNDIYRYLCRLTGDRVQAEDLTQETFFRAYQYLDAYRGEKVRPWLFKAAYHTFVDWHRRRKKRPWRLVETIPEQPDGAAADPVRALLSQEAWSSLRTCLDRLPEKQKQVILLHCGQLSYAEIAEVLGIDTGDVKRSLFRGRQKLRRMWRDEHDDGQGK</sequence>
<dbReference type="Gene3D" id="1.10.1740.10">
    <property type="match status" value="1"/>
</dbReference>
<evidence type="ECO:0000313" key="9">
    <source>
        <dbReference type="Proteomes" id="UP001151071"/>
    </source>
</evidence>
<dbReference type="SUPFAM" id="SSF88659">
    <property type="entry name" value="Sigma3 and sigma4 domains of RNA polymerase sigma factors"/>
    <property type="match status" value="1"/>
</dbReference>
<dbReference type="InterPro" id="IPR014296">
    <property type="entry name" value="RNA_pol_sigma-M_bacilli"/>
</dbReference>
<dbReference type="CDD" id="cd06171">
    <property type="entry name" value="Sigma70_r4"/>
    <property type="match status" value="1"/>
</dbReference>
<feature type="domain" description="RNA polymerase sigma-70 region 2" evidence="6">
    <location>
        <begin position="10"/>
        <end position="75"/>
    </location>
</feature>
<dbReference type="InterPro" id="IPR013324">
    <property type="entry name" value="RNA_pol_sigma_r3/r4-like"/>
</dbReference>
<dbReference type="GO" id="GO:0003677">
    <property type="term" value="F:DNA binding"/>
    <property type="evidence" value="ECO:0007669"/>
    <property type="project" value="UniProtKB-KW"/>
</dbReference>
<keyword evidence="5" id="KW-0804">Transcription</keyword>
<evidence type="ECO:0000256" key="1">
    <source>
        <dbReference type="ARBA" id="ARBA00010641"/>
    </source>
</evidence>
<dbReference type="GO" id="GO:0006352">
    <property type="term" value="P:DNA-templated transcription initiation"/>
    <property type="evidence" value="ECO:0007669"/>
    <property type="project" value="InterPro"/>
</dbReference>
<feature type="domain" description="RNA polymerase sigma factor 70 region 4 type 2" evidence="7">
    <location>
        <begin position="107"/>
        <end position="157"/>
    </location>
</feature>
<dbReference type="PANTHER" id="PTHR43133">
    <property type="entry name" value="RNA POLYMERASE ECF-TYPE SIGMA FACTO"/>
    <property type="match status" value="1"/>
</dbReference>
<evidence type="ECO:0000256" key="2">
    <source>
        <dbReference type="ARBA" id="ARBA00023015"/>
    </source>
</evidence>
<evidence type="ECO:0000256" key="5">
    <source>
        <dbReference type="ARBA" id="ARBA00023163"/>
    </source>
</evidence>
<dbReference type="InterPro" id="IPR036388">
    <property type="entry name" value="WH-like_DNA-bd_sf"/>
</dbReference>
<dbReference type="PANTHER" id="PTHR43133:SF52">
    <property type="entry name" value="ECF RNA POLYMERASE SIGMA FACTOR SIGL"/>
    <property type="match status" value="1"/>
</dbReference>
<dbReference type="Gene3D" id="1.10.10.10">
    <property type="entry name" value="Winged helix-like DNA-binding domain superfamily/Winged helix DNA-binding domain"/>
    <property type="match status" value="1"/>
</dbReference>
<evidence type="ECO:0000256" key="4">
    <source>
        <dbReference type="ARBA" id="ARBA00023125"/>
    </source>
</evidence>
<dbReference type="NCBIfam" id="TIGR02937">
    <property type="entry name" value="sigma70-ECF"/>
    <property type="match status" value="1"/>
</dbReference>